<keyword evidence="2" id="KW-1133">Transmembrane helix</keyword>
<protein>
    <recommendedName>
        <fullName evidence="3">Rhodopsin domain-containing protein</fullName>
    </recommendedName>
</protein>
<feature type="region of interest" description="Disordered" evidence="1">
    <location>
        <begin position="342"/>
        <end position="373"/>
    </location>
</feature>
<dbReference type="PANTHER" id="PTHR39614:SF2">
    <property type="entry name" value="INTEGRAL MEMBRANE PROTEIN"/>
    <property type="match status" value="1"/>
</dbReference>
<dbReference type="InterPro" id="IPR049326">
    <property type="entry name" value="Rhodopsin_dom_fungi"/>
</dbReference>
<feature type="transmembrane region" description="Helical" evidence="2">
    <location>
        <begin position="28"/>
        <end position="51"/>
    </location>
</feature>
<name>A0ABR0JZ58_9EURO</name>
<feature type="domain" description="Rhodopsin" evidence="3">
    <location>
        <begin position="47"/>
        <end position="281"/>
    </location>
</feature>
<feature type="transmembrane region" description="Helical" evidence="2">
    <location>
        <begin position="182"/>
        <end position="206"/>
    </location>
</feature>
<evidence type="ECO:0000313" key="4">
    <source>
        <dbReference type="EMBL" id="KAK5080035.1"/>
    </source>
</evidence>
<evidence type="ECO:0000259" key="3">
    <source>
        <dbReference type="Pfam" id="PF20684"/>
    </source>
</evidence>
<proteinExistence type="predicted"/>
<evidence type="ECO:0000256" key="2">
    <source>
        <dbReference type="SAM" id="Phobius"/>
    </source>
</evidence>
<keyword evidence="2" id="KW-0472">Membrane</keyword>
<reference evidence="4 5" key="1">
    <citation type="submission" date="2023-08" db="EMBL/GenBank/DDBJ databases">
        <title>Black Yeasts Isolated from many extreme environments.</title>
        <authorList>
            <person name="Coleine C."/>
            <person name="Stajich J.E."/>
            <person name="Selbmann L."/>
        </authorList>
    </citation>
    <scope>NUCLEOTIDE SEQUENCE [LARGE SCALE GENOMIC DNA]</scope>
    <source>
        <strain evidence="4 5">CCFEE 5885</strain>
    </source>
</reference>
<evidence type="ECO:0000256" key="1">
    <source>
        <dbReference type="SAM" id="MobiDB-lite"/>
    </source>
</evidence>
<dbReference type="Pfam" id="PF20684">
    <property type="entry name" value="Fung_rhodopsin"/>
    <property type="match status" value="1"/>
</dbReference>
<feature type="transmembrane region" description="Helical" evidence="2">
    <location>
        <begin position="218"/>
        <end position="237"/>
    </location>
</feature>
<sequence length="395" mass="42633">MADVTYGPIVPEGQYPPFAVVTPDDHSAWIIIAAALGLASSLVFGAIRVFVRETISPQYGLDDFTLAASTFLAVIQSSIVLGACSQGLGKSRRLLSPEAQTGVQRMYYTSNLFYCLALGLSKSSVIFFLRRLTAAEKHKRVFDTANVVVALWTIASFFSIALQCNLSHPWISTNETCSGTLLRWQIIGAIDIILEVAMVGMAAYLVWSLKTSRSSKAVVVSTFGCRLLMVFAIAFRLDAFDEAGWTADPTLLEASFIAWTQSELNYSIISATIPTFQNFLKNLNTQFGGLGADASRYGGGTASGSRAHRGNNQSFHMSTLRTTKGSRMDAEEEDYDIGVAKPGGDVGPEHGVASNTSAATVGDGKSADATSIASDESQRMMIRKDITWHIVSETR</sequence>
<feature type="transmembrane region" description="Helical" evidence="2">
    <location>
        <begin position="108"/>
        <end position="129"/>
    </location>
</feature>
<feature type="transmembrane region" description="Helical" evidence="2">
    <location>
        <begin position="141"/>
        <end position="162"/>
    </location>
</feature>
<accession>A0ABR0JZ58</accession>
<feature type="transmembrane region" description="Helical" evidence="2">
    <location>
        <begin position="63"/>
        <end position="88"/>
    </location>
</feature>
<gene>
    <name evidence="4" type="ORF">LTR24_008742</name>
</gene>
<evidence type="ECO:0000313" key="5">
    <source>
        <dbReference type="Proteomes" id="UP001345013"/>
    </source>
</evidence>
<dbReference type="Proteomes" id="UP001345013">
    <property type="component" value="Unassembled WGS sequence"/>
</dbReference>
<organism evidence="4 5">
    <name type="scientific">Lithohypha guttulata</name>
    <dbReference type="NCBI Taxonomy" id="1690604"/>
    <lineage>
        <taxon>Eukaryota</taxon>
        <taxon>Fungi</taxon>
        <taxon>Dikarya</taxon>
        <taxon>Ascomycota</taxon>
        <taxon>Pezizomycotina</taxon>
        <taxon>Eurotiomycetes</taxon>
        <taxon>Chaetothyriomycetidae</taxon>
        <taxon>Chaetothyriales</taxon>
        <taxon>Trichomeriaceae</taxon>
        <taxon>Lithohypha</taxon>
    </lineage>
</organism>
<keyword evidence="2" id="KW-0812">Transmembrane</keyword>
<keyword evidence="5" id="KW-1185">Reference proteome</keyword>
<dbReference type="PANTHER" id="PTHR39614">
    <property type="entry name" value="INTEGRAL MEMBRANE PROTEIN"/>
    <property type="match status" value="1"/>
</dbReference>
<comment type="caution">
    <text evidence="4">The sequence shown here is derived from an EMBL/GenBank/DDBJ whole genome shotgun (WGS) entry which is preliminary data.</text>
</comment>
<dbReference type="EMBL" id="JAVRRG010000160">
    <property type="protein sequence ID" value="KAK5080035.1"/>
    <property type="molecule type" value="Genomic_DNA"/>
</dbReference>